<comment type="subcellular location">
    <subcellularLocation>
        <location evidence="1 7">Cytoplasm</location>
    </subcellularLocation>
</comment>
<dbReference type="InterPro" id="IPR015365">
    <property type="entry name" value="Elong-fact-P_C"/>
</dbReference>
<dbReference type="PROSITE" id="PS01275">
    <property type="entry name" value="EFP"/>
    <property type="match status" value="1"/>
</dbReference>
<dbReference type="InterPro" id="IPR013852">
    <property type="entry name" value="Transl_elong_P/YeiP_CS"/>
</dbReference>
<dbReference type="InterPro" id="IPR013185">
    <property type="entry name" value="Transl_elong_KOW-like"/>
</dbReference>
<dbReference type="InterPro" id="IPR012340">
    <property type="entry name" value="NA-bd_OB-fold"/>
</dbReference>
<dbReference type="InterPro" id="IPR020599">
    <property type="entry name" value="Transl_elong_fac_P/YeiP"/>
</dbReference>
<dbReference type="SMART" id="SM01185">
    <property type="entry name" value="EFP"/>
    <property type="match status" value="1"/>
</dbReference>
<evidence type="ECO:0000259" key="10">
    <source>
        <dbReference type="SMART" id="SM00841"/>
    </source>
</evidence>
<gene>
    <name evidence="7 12" type="primary">efp</name>
    <name evidence="12" type="ORF">BWY41_00181</name>
</gene>
<dbReference type="GO" id="GO:0003746">
    <property type="term" value="F:translation elongation factor activity"/>
    <property type="evidence" value="ECO:0007669"/>
    <property type="project" value="UniProtKB-UniRule"/>
</dbReference>
<keyword evidence="5 7" id="KW-0251">Elongation factor</keyword>
<evidence type="ECO:0000256" key="5">
    <source>
        <dbReference type="ARBA" id="ARBA00022768"/>
    </source>
</evidence>
<dbReference type="Pfam" id="PF09285">
    <property type="entry name" value="Elong-fact-P_C"/>
    <property type="match status" value="1"/>
</dbReference>
<feature type="domain" description="Translation elongation factor P/YeiP central" evidence="11">
    <location>
        <begin position="70"/>
        <end position="124"/>
    </location>
</feature>
<dbReference type="CDD" id="cd04470">
    <property type="entry name" value="S1_EF-P_repeat_1"/>
    <property type="match status" value="1"/>
</dbReference>
<dbReference type="InterPro" id="IPR008991">
    <property type="entry name" value="Translation_prot_SH3-like_sf"/>
</dbReference>
<dbReference type="HAMAP" id="MF_00141">
    <property type="entry name" value="EF_P"/>
    <property type="match status" value="1"/>
</dbReference>
<evidence type="ECO:0000313" key="12">
    <source>
        <dbReference type="EMBL" id="OQA61230.1"/>
    </source>
</evidence>
<name>A0A1V5T391_9BACT</name>
<dbReference type="PANTHER" id="PTHR30053:SF12">
    <property type="entry name" value="ELONGATION FACTOR P (EF-P) FAMILY PROTEIN"/>
    <property type="match status" value="1"/>
</dbReference>
<comment type="pathway">
    <text evidence="2 7">Protein biosynthesis; polypeptide chain elongation.</text>
</comment>
<dbReference type="AlphaFoldDB" id="A0A1V5T391"/>
<dbReference type="EMBL" id="MWBQ01000021">
    <property type="protein sequence ID" value="OQA61230.1"/>
    <property type="molecule type" value="Genomic_DNA"/>
</dbReference>
<dbReference type="InterPro" id="IPR011768">
    <property type="entry name" value="Transl_elongation_fac_P"/>
</dbReference>
<dbReference type="Proteomes" id="UP000485569">
    <property type="component" value="Unassembled WGS sequence"/>
</dbReference>
<proteinExistence type="inferred from homology"/>
<dbReference type="SUPFAM" id="SSF50104">
    <property type="entry name" value="Translation proteins SH3-like domain"/>
    <property type="match status" value="1"/>
</dbReference>
<comment type="caution">
    <text evidence="12">The sequence shown here is derived from an EMBL/GenBank/DDBJ whole genome shotgun (WGS) entry which is preliminary data.</text>
</comment>
<dbReference type="FunFam" id="2.40.50.140:FF:000009">
    <property type="entry name" value="Elongation factor P"/>
    <property type="match status" value="1"/>
</dbReference>
<evidence type="ECO:0000256" key="6">
    <source>
        <dbReference type="ARBA" id="ARBA00022917"/>
    </source>
</evidence>
<dbReference type="NCBIfam" id="NF001810">
    <property type="entry name" value="PRK00529.1"/>
    <property type="match status" value="1"/>
</dbReference>
<evidence type="ECO:0000256" key="2">
    <source>
        <dbReference type="ARBA" id="ARBA00004815"/>
    </source>
</evidence>
<comment type="function">
    <text evidence="7">Involved in peptide bond synthesis. Stimulates efficient translation and peptide-bond synthesis on native or reconstituted 70S ribosomes in vitro. Probably functions indirectly by altering the affinity of the ribosome for aminoacyl-tRNA, thus increasing their reactivity as acceptors for peptidyl transferase.</text>
</comment>
<feature type="domain" description="Elongation factor P C-terminal" evidence="10">
    <location>
        <begin position="132"/>
        <end position="187"/>
    </location>
</feature>
<dbReference type="UniPathway" id="UPA00345"/>
<evidence type="ECO:0000256" key="3">
    <source>
        <dbReference type="ARBA" id="ARBA00009479"/>
    </source>
</evidence>
<dbReference type="InterPro" id="IPR014722">
    <property type="entry name" value="Rib_uL2_dom2"/>
</dbReference>
<sequence>MADIISNTDLRVGTCIDVDGTLYIVTAFQPAKFGKWSWVTKTKLRDINSGFIVEKVFKPGDKIVRAILEGRQAQYMYKDDGGFHFLDQETYEDVLLPDDLVGEASDFLVENMMVEILMYGDKHVTINLPSYVELKVVDAPPGIKGDTASGGSKPATLETGIVVQVPLFVNIGEVIRVDTRTREYLERA</sequence>
<protein>
    <recommendedName>
        <fullName evidence="7 8">Elongation factor P</fullName>
        <shortName evidence="7">EF-P</shortName>
    </recommendedName>
</protein>
<dbReference type="GO" id="GO:0043043">
    <property type="term" value="P:peptide biosynthetic process"/>
    <property type="evidence" value="ECO:0007669"/>
    <property type="project" value="InterPro"/>
</dbReference>
<evidence type="ECO:0000256" key="7">
    <source>
        <dbReference type="HAMAP-Rule" id="MF_00141"/>
    </source>
</evidence>
<dbReference type="FunFam" id="2.40.50.140:FF:000004">
    <property type="entry name" value="Elongation factor P"/>
    <property type="match status" value="1"/>
</dbReference>
<dbReference type="NCBIfam" id="TIGR00038">
    <property type="entry name" value="efp"/>
    <property type="match status" value="1"/>
</dbReference>
<keyword evidence="4 7" id="KW-0963">Cytoplasm</keyword>
<comment type="similarity">
    <text evidence="3 7 9">Belongs to the elongation factor P family.</text>
</comment>
<keyword evidence="6 7" id="KW-0648">Protein biosynthesis</keyword>
<dbReference type="Pfam" id="PF01132">
    <property type="entry name" value="EFP"/>
    <property type="match status" value="1"/>
</dbReference>
<evidence type="ECO:0000256" key="4">
    <source>
        <dbReference type="ARBA" id="ARBA00022490"/>
    </source>
</evidence>
<dbReference type="PANTHER" id="PTHR30053">
    <property type="entry name" value="ELONGATION FACTOR P"/>
    <property type="match status" value="1"/>
</dbReference>
<evidence type="ECO:0000256" key="1">
    <source>
        <dbReference type="ARBA" id="ARBA00004496"/>
    </source>
</evidence>
<dbReference type="InterPro" id="IPR001059">
    <property type="entry name" value="Transl_elong_P/YeiP_cen"/>
</dbReference>
<dbReference type="GO" id="GO:0005829">
    <property type="term" value="C:cytosol"/>
    <property type="evidence" value="ECO:0007669"/>
    <property type="project" value="UniProtKB-ARBA"/>
</dbReference>
<reference evidence="12" key="1">
    <citation type="submission" date="2017-02" db="EMBL/GenBank/DDBJ databases">
        <title>Delving into the versatile metabolic prowess of the omnipresent phylum Bacteroidetes.</title>
        <authorList>
            <person name="Nobu M.K."/>
            <person name="Mei R."/>
            <person name="Narihiro T."/>
            <person name="Kuroda K."/>
            <person name="Liu W.-T."/>
        </authorList>
    </citation>
    <scope>NUCLEOTIDE SEQUENCE</scope>
    <source>
        <strain evidence="12">ADurb.Bin276</strain>
    </source>
</reference>
<evidence type="ECO:0000259" key="11">
    <source>
        <dbReference type="SMART" id="SM01185"/>
    </source>
</evidence>
<dbReference type="SUPFAM" id="SSF50249">
    <property type="entry name" value="Nucleic acid-binding proteins"/>
    <property type="match status" value="2"/>
</dbReference>
<dbReference type="PIRSF" id="PIRSF005901">
    <property type="entry name" value="EF-P"/>
    <property type="match status" value="1"/>
</dbReference>
<evidence type="ECO:0000256" key="9">
    <source>
        <dbReference type="RuleBase" id="RU004389"/>
    </source>
</evidence>
<organism evidence="12">
    <name type="scientific">Candidatus Atribacter allofermentans</name>
    <dbReference type="NCBI Taxonomy" id="1852833"/>
    <lineage>
        <taxon>Bacteria</taxon>
        <taxon>Pseudomonadati</taxon>
        <taxon>Atribacterota</taxon>
        <taxon>Atribacteria</taxon>
        <taxon>Atribacterales</taxon>
        <taxon>Atribacteraceae</taxon>
        <taxon>Atribacter</taxon>
    </lineage>
</organism>
<dbReference type="Gene3D" id="2.40.50.140">
    <property type="entry name" value="Nucleic acid-binding proteins"/>
    <property type="match status" value="2"/>
</dbReference>
<dbReference type="Gene3D" id="2.30.30.30">
    <property type="match status" value="1"/>
</dbReference>
<dbReference type="SMART" id="SM00841">
    <property type="entry name" value="Elong-fact-P_C"/>
    <property type="match status" value="1"/>
</dbReference>
<accession>A0A1V5T391</accession>
<evidence type="ECO:0000256" key="8">
    <source>
        <dbReference type="NCBIfam" id="TIGR00038"/>
    </source>
</evidence>
<dbReference type="CDD" id="cd05794">
    <property type="entry name" value="S1_EF-P_repeat_2"/>
    <property type="match status" value="1"/>
</dbReference>
<dbReference type="Pfam" id="PF08207">
    <property type="entry name" value="EFP_N"/>
    <property type="match status" value="1"/>
</dbReference>